<reference evidence="2 3" key="1">
    <citation type="submission" date="2018-12" db="EMBL/GenBank/DDBJ databases">
        <title>The genome sequences of strain 502.</title>
        <authorList>
            <person name="Gao J."/>
            <person name="Sun J."/>
        </authorList>
    </citation>
    <scope>NUCLEOTIDE SEQUENCE [LARGE SCALE GENOMIC DNA]</scope>
    <source>
        <strain evidence="2 3">502</strain>
    </source>
</reference>
<evidence type="ECO:0000313" key="3">
    <source>
        <dbReference type="Proteomes" id="UP000271137"/>
    </source>
</evidence>
<keyword evidence="3" id="KW-1185">Reference proteome</keyword>
<feature type="compositionally biased region" description="Polar residues" evidence="1">
    <location>
        <begin position="1"/>
        <end position="19"/>
    </location>
</feature>
<gene>
    <name evidence="2" type="ORF">EJO66_19730</name>
</gene>
<evidence type="ECO:0000313" key="2">
    <source>
        <dbReference type="EMBL" id="RSZ33423.1"/>
    </source>
</evidence>
<evidence type="ECO:0000256" key="1">
    <source>
        <dbReference type="SAM" id="MobiDB-lite"/>
    </source>
</evidence>
<comment type="caution">
    <text evidence="2">The sequence shown here is derived from an EMBL/GenBank/DDBJ whole genome shotgun (WGS) entry which is preliminary data.</text>
</comment>
<sequence>MATARTNSCPGKSARSCSSPPGCAHFVSLRPPPLRGQHQRPGKAGSAVFHEWAAALDQTHGVN</sequence>
<organism evidence="2 3">
    <name type="scientific">Variovorax beijingensis</name>
    <dbReference type="NCBI Taxonomy" id="2496117"/>
    <lineage>
        <taxon>Bacteria</taxon>
        <taxon>Pseudomonadati</taxon>
        <taxon>Pseudomonadota</taxon>
        <taxon>Betaproteobacteria</taxon>
        <taxon>Burkholderiales</taxon>
        <taxon>Comamonadaceae</taxon>
        <taxon>Variovorax</taxon>
    </lineage>
</organism>
<proteinExistence type="predicted"/>
<accession>A0ABY0A349</accession>
<feature type="region of interest" description="Disordered" evidence="1">
    <location>
        <begin position="1"/>
        <end position="22"/>
    </location>
</feature>
<dbReference type="Proteomes" id="UP000271137">
    <property type="component" value="Unassembled WGS sequence"/>
</dbReference>
<dbReference type="EMBL" id="RXFQ01000011">
    <property type="protein sequence ID" value="RSZ33423.1"/>
    <property type="molecule type" value="Genomic_DNA"/>
</dbReference>
<protein>
    <submittedName>
        <fullName evidence="2">Uncharacterized protein</fullName>
    </submittedName>
</protein>
<name>A0ABY0A349_9BURK</name>